<accession>A0A381ZB47</accession>
<dbReference type="EMBL" id="UINC01020652">
    <property type="protein sequence ID" value="SVA86525.1"/>
    <property type="molecule type" value="Genomic_DNA"/>
</dbReference>
<name>A0A381ZB47_9ZZZZ</name>
<gene>
    <name evidence="1" type="ORF">METZ01_LOCUS139379</name>
</gene>
<protein>
    <submittedName>
        <fullName evidence="1">Uncharacterized protein</fullName>
    </submittedName>
</protein>
<proteinExistence type="predicted"/>
<organism evidence="1">
    <name type="scientific">marine metagenome</name>
    <dbReference type="NCBI Taxonomy" id="408172"/>
    <lineage>
        <taxon>unclassified sequences</taxon>
        <taxon>metagenomes</taxon>
        <taxon>ecological metagenomes</taxon>
    </lineage>
</organism>
<dbReference type="AlphaFoldDB" id="A0A381ZB47"/>
<evidence type="ECO:0000313" key="1">
    <source>
        <dbReference type="EMBL" id="SVA86525.1"/>
    </source>
</evidence>
<sequence>MEGSLLLIIKGKLNAKSPTLRPNPNNISGIILLIITKLTHHAINKKPRY</sequence>
<reference evidence="1" key="1">
    <citation type="submission" date="2018-05" db="EMBL/GenBank/DDBJ databases">
        <authorList>
            <person name="Lanie J.A."/>
            <person name="Ng W.-L."/>
            <person name="Kazmierczak K.M."/>
            <person name="Andrzejewski T.M."/>
            <person name="Davidsen T.M."/>
            <person name="Wayne K.J."/>
            <person name="Tettelin H."/>
            <person name="Glass J.I."/>
            <person name="Rusch D."/>
            <person name="Podicherti R."/>
            <person name="Tsui H.-C.T."/>
            <person name="Winkler M.E."/>
        </authorList>
    </citation>
    <scope>NUCLEOTIDE SEQUENCE</scope>
</reference>